<sequence>MYKITNLDKIAFILIILGSIVWGIYGLLGVNVLEVLFRKAVPFLERLIYILVGLSGLDLLFFLFKTQKN</sequence>
<accession>A0ABU0JP38</accession>
<reference evidence="2 3" key="1">
    <citation type="submission" date="2023-07" db="EMBL/GenBank/DDBJ databases">
        <title>Genomic Encyclopedia of Type Strains, Phase IV (KMG-IV): sequencing the most valuable type-strain genomes for metagenomic binning, comparative biology and taxonomic classification.</title>
        <authorList>
            <person name="Goeker M."/>
        </authorList>
    </citation>
    <scope>NUCLEOTIDE SEQUENCE [LARGE SCALE GENOMIC DNA]</scope>
    <source>
        <strain evidence="2 3">DSM 1400</strain>
    </source>
</reference>
<keyword evidence="1" id="KW-0472">Membrane</keyword>
<dbReference type="Pfam" id="PF04070">
    <property type="entry name" value="DUF378"/>
    <property type="match status" value="1"/>
</dbReference>
<keyword evidence="1" id="KW-1133">Transmembrane helix</keyword>
<evidence type="ECO:0000313" key="3">
    <source>
        <dbReference type="Proteomes" id="UP001224418"/>
    </source>
</evidence>
<feature type="transmembrane region" description="Helical" evidence="1">
    <location>
        <begin position="12"/>
        <end position="35"/>
    </location>
</feature>
<gene>
    <name evidence="2" type="ORF">QOZ93_000556</name>
</gene>
<dbReference type="Proteomes" id="UP001224418">
    <property type="component" value="Unassembled WGS sequence"/>
</dbReference>
<proteinExistence type="predicted"/>
<feature type="transmembrane region" description="Helical" evidence="1">
    <location>
        <begin position="47"/>
        <end position="64"/>
    </location>
</feature>
<dbReference type="PANTHER" id="PTHR37304">
    <property type="entry name" value="MEMBRANE PROTEIN-RELATED"/>
    <property type="match status" value="1"/>
</dbReference>
<name>A0ABU0JP38_HATLI</name>
<organism evidence="2 3">
    <name type="scientific">Hathewaya limosa</name>
    <name type="common">Clostridium limosum</name>
    <dbReference type="NCBI Taxonomy" id="1536"/>
    <lineage>
        <taxon>Bacteria</taxon>
        <taxon>Bacillati</taxon>
        <taxon>Bacillota</taxon>
        <taxon>Clostridia</taxon>
        <taxon>Eubacteriales</taxon>
        <taxon>Clostridiaceae</taxon>
        <taxon>Hathewaya</taxon>
    </lineage>
</organism>
<keyword evidence="1" id="KW-0812">Transmembrane</keyword>
<dbReference type="RefSeq" id="WP_111942507.1">
    <property type="nucleotide sequence ID" value="NZ_BAAACJ010000025.1"/>
</dbReference>
<dbReference type="PANTHER" id="PTHR37304:SF1">
    <property type="entry name" value="MEMBRANE PROTEIN"/>
    <property type="match status" value="1"/>
</dbReference>
<evidence type="ECO:0000313" key="2">
    <source>
        <dbReference type="EMBL" id="MDQ0478828.1"/>
    </source>
</evidence>
<evidence type="ECO:0000256" key="1">
    <source>
        <dbReference type="SAM" id="Phobius"/>
    </source>
</evidence>
<dbReference type="EMBL" id="JAUSWN010000003">
    <property type="protein sequence ID" value="MDQ0478828.1"/>
    <property type="molecule type" value="Genomic_DNA"/>
</dbReference>
<keyword evidence="3" id="KW-1185">Reference proteome</keyword>
<comment type="caution">
    <text evidence="2">The sequence shown here is derived from an EMBL/GenBank/DDBJ whole genome shotgun (WGS) entry which is preliminary data.</text>
</comment>
<dbReference type="InterPro" id="IPR007211">
    <property type="entry name" value="DUF378"/>
</dbReference>
<protein>
    <submittedName>
        <fullName evidence="2">Uncharacterized membrane protein YuzA (DUF378 family)</fullName>
    </submittedName>
</protein>